<organism evidence="2 4">
    <name type="scientific">Paramecium primaurelia</name>
    <dbReference type="NCBI Taxonomy" id="5886"/>
    <lineage>
        <taxon>Eukaryota</taxon>
        <taxon>Sar</taxon>
        <taxon>Alveolata</taxon>
        <taxon>Ciliophora</taxon>
        <taxon>Intramacronucleata</taxon>
        <taxon>Oligohymenophorea</taxon>
        <taxon>Peniculida</taxon>
        <taxon>Parameciidae</taxon>
        <taxon>Paramecium</taxon>
    </lineage>
</organism>
<gene>
    <name evidence="2" type="ORF">PPRIM_AZ9-3.1.T0340023</name>
    <name evidence="3" type="ORF">PPRIM_AZ9-3.1.T0340024</name>
</gene>
<dbReference type="EMBL" id="CAJJDM010000033">
    <property type="protein sequence ID" value="CAD8062851.1"/>
    <property type="molecule type" value="Genomic_DNA"/>
</dbReference>
<dbReference type="EMBL" id="CAJJDM010000033">
    <property type="protein sequence ID" value="CAD8062853.1"/>
    <property type="molecule type" value="Genomic_DNA"/>
</dbReference>
<evidence type="ECO:0000313" key="2">
    <source>
        <dbReference type="EMBL" id="CAD8062851.1"/>
    </source>
</evidence>
<name>A0A8S1L8G8_PARPR</name>
<dbReference type="OMA" id="QYAPLAC"/>
<dbReference type="Proteomes" id="UP000688137">
    <property type="component" value="Unassembled WGS sequence"/>
</dbReference>
<sequence length="324" mass="37554">MFDGYCRQIMQPKRVVYNKSDLECGFPRQDFQLQGLQCSLYKCNKYTQSCILYLHGYNGSRLEAVQYAPYVCKSDFDFCSFDFQAAGQSQGDFVTFGLKEEENISLVIRYLKEKYFHIILWGRSMGATTALMYTQKNENIKCLVLDSPFLILEDVVINLIKLKLHTPNIINKGLYELIRRCIAKLFQFHINKVQLPLNLNITCPMLLLASKQDSLIPQYHFDTIFKGYLGHKRQVVLQCNHNEQRSTEIIKTIIEFTQAMTPQSRFSPTKYPNRLLGDLDEQKYIAAGIKIKQKIMRNQSTSSHNKNSAQIQKDKALIQLSNLK</sequence>
<protein>
    <recommendedName>
        <fullName evidence="1">Serine aminopeptidase S33 domain-containing protein</fullName>
    </recommendedName>
</protein>
<dbReference type="PANTHER" id="PTHR43358:SF4">
    <property type="entry name" value="ALPHA_BETA HYDROLASE FOLD-1 DOMAIN-CONTAINING PROTEIN"/>
    <property type="match status" value="1"/>
</dbReference>
<reference evidence="2" key="1">
    <citation type="submission" date="2021-01" db="EMBL/GenBank/DDBJ databases">
        <authorList>
            <consortium name="Genoscope - CEA"/>
            <person name="William W."/>
        </authorList>
    </citation>
    <scope>NUCLEOTIDE SEQUENCE</scope>
</reference>
<dbReference type="Pfam" id="PF12146">
    <property type="entry name" value="Hydrolase_4"/>
    <property type="match status" value="1"/>
</dbReference>
<comment type="caution">
    <text evidence="2">The sequence shown here is derived from an EMBL/GenBank/DDBJ whole genome shotgun (WGS) entry which is preliminary data.</text>
</comment>
<evidence type="ECO:0000313" key="4">
    <source>
        <dbReference type="Proteomes" id="UP000688137"/>
    </source>
</evidence>
<keyword evidence="4" id="KW-1185">Reference proteome</keyword>
<dbReference type="InterPro" id="IPR022742">
    <property type="entry name" value="Hydrolase_4"/>
</dbReference>
<dbReference type="InterPro" id="IPR052920">
    <property type="entry name" value="DNA-binding_regulatory"/>
</dbReference>
<accession>A0A8S1L8G8</accession>
<dbReference type="PANTHER" id="PTHR43358">
    <property type="entry name" value="ALPHA/BETA-HYDROLASE"/>
    <property type="match status" value="1"/>
</dbReference>
<proteinExistence type="predicted"/>
<dbReference type="AlphaFoldDB" id="A0A8S1L8G8"/>
<feature type="domain" description="Serine aminopeptidase S33" evidence="1">
    <location>
        <begin position="49"/>
        <end position="158"/>
    </location>
</feature>
<evidence type="ECO:0000313" key="3">
    <source>
        <dbReference type="EMBL" id="CAD8062853.1"/>
    </source>
</evidence>
<evidence type="ECO:0000259" key="1">
    <source>
        <dbReference type="Pfam" id="PF12146"/>
    </source>
</evidence>